<dbReference type="EMBL" id="CAMXCT020006673">
    <property type="protein sequence ID" value="CAL1171449.1"/>
    <property type="molecule type" value="Genomic_DNA"/>
</dbReference>
<feature type="compositionally biased region" description="Basic and acidic residues" evidence="1">
    <location>
        <begin position="889"/>
        <end position="907"/>
    </location>
</feature>
<feature type="compositionally biased region" description="Basic and acidic residues" evidence="1">
    <location>
        <begin position="1"/>
        <end position="12"/>
    </location>
</feature>
<protein>
    <submittedName>
        <fullName evidence="2">Uncharacterized protein</fullName>
    </submittedName>
</protein>
<feature type="compositionally biased region" description="Acidic residues" evidence="1">
    <location>
        <begin position="1158"/>
        <end position="1168"/>
    </location>
</feature>
<organism evidence="2">
    <name type="scientific">Cladocopium goreaui</name>
    <dbReference type="NCBI Taxonomy" id="2562237"/>
    <lineage>
        <taxon>Eukaryota</taxon>
        <taxon>Sar</taxon>
        <taxon>Alveolata</taxon>
        <taxon>Dinophyceae</taxon>
        <taxon>Suessiales</taxon>
        <taxon>Symbiodiniaceae</taxon>
        <taxon>Cladocopium</taxon>
    </lineage>
</organism>
<feature type="compositionally biased region" description="Basic and acidic residues" evidence="1">
    <location>
        <begin position="1077"/>
        <end position="1109"/>
    </location>
</feature>
<feature type="compositionally biased region" description="Low complexity" evidence="1">
    <location>
        <begin position="1249"/>
        <end position="1258"/>
    </location>
</feature>
<feature type="compositionally biased region" description="Basic and acidic residues" evidence="1">
    <location>
        <begin position="946"/>
        <end position="956"/>
    </location>
</feature>
<sequence length="1710" mass="191529">MPKRTSADEGGRAAKSSKQSTPWAQTILEAVKSFDTDKDEHPVKFVIDNLKEGIVETVYSWLSDIAGDDGSLQMPNPSRDEPQHGESLQLPFLAISYQLPSDGVPHFPHWLNTATDVYQGGYESKREPFEVRIHKRPAGSSSMLRVTVVKGAGRCSMIWFGILFTYFKLREVMTEAEIEDFRRWMRGVVQVDCTIMELSHSAHHDWRRLQVHEQMAERQKKDPMQKALIFSKRAAAKVIEDPNKYGSPTDGFKAAFMDAVAEYNSYGYASTNPKYRVDDQTALELYGFKVGVSAEAWTLLERDFLNEVNACLLARDPGFQLHETILWHDNLQTIKVEPGQPNSAMDAADSKLNALSDDARKAAWEHDTLQLARDCAQVGKMFQANEKSVRAERLRRITHMRQENSIGASLVESYMESHARHRSGSEQDLLLAVDQFVSAHQTSTGPPTAVVTWADLTKFGRLGTKDLNYAVGVISQVLSKHPQKAVGLVLAPHLTSEKVPNGQRGEMRRIEDKLDSRQLASQLITLRMDAPPSSKRVAMTMFGWIVWQEDNLQNNMFKDCQLLTDRTTRESIPWQPETAYIVPSAEKDATPHASEGNRSLSDVQEAAQLLCGDDVPVILLDALLGRLKCNQCVVINCTPYDACLENACLRWHQTHPKMKVHHCSVSMQPVLVDYVQKKMALQLMKDWKANDHCMGEVRAYQPNPPEVDNEIDPSTYGFKFVEVEVSNRKSGWDRFTFSLPQKVRSLHANDVVYGAEWRKLVMDFEERFDSSRSTPVAIAEKPTEAVAKVQVLDWPTEPKYIEDLLANYHVDCKATGRWPGTTLYLVESRGRNGKVENVTDNQPYKLFLAAHVDLIIPADEFVVAHGASRFARADRGPRSPTSQGSMSLPEDKKVKQKDAKDAQDQKAKKPLPLTAAEGTPETNPRMSTKEMKGLEESLNQAKQKHKVDEKAERMDHLNAAGQSTRPRGRPVTKPKEKEDEVAKRAHGPSRRLAKAAPSSKSKARGKKKQESESGCLESEESDSSEQPEPSESESDSDDGTVLQNKKAAPTADAESKIPKTIKTGDKEKQPKMVKVKPSTEKEKPEKMPRKVSKEPRTARKGKTADEIKKTPKTQQKRGGDDSKAEEPKKDIEKRNEDHEQPAKLRRRMREVEAKVEESEAGMTDEDGENSSGLVEAKRSKVEEPSKKRKGAKEPKPNHEKKGAKSEGTTGHTDMESPMEKPKSVKERRVRFAEPPEVEIPVKKAKNREAAAGSRAAEGPTNSSQKRKSALKAKEDAQRPEVEIPAKKAKNREPAEGSEAAAAAGTNSRQKRKSALKVKEAEDPNDMADKQKLRKEKSSKDKKGSTPCTVLPGLAERLAERRAKKQSAAERPQEVKEVKCKSQDMTAHSETHEEEKEIPAHSETHEEEKEIQWFCVDEDRRSEACSSGHSSQDEDQEADRKESSDEGTPVGKKGLRGVYHDFLKTCIAELKAKNPEMRGKDALAEARWRIHPQRVNSIKHLSKSEISRRRLKVQVSNPEEAAQPPIPNSPSEDVAMEDARQCESPEITKEKDDDEKDLGEVEDGESEEAVPASPTFEGLDPEDDDGEEIWEPNRNTNVVHDDELSRMITCKWTSDLDEVVLEIQEKDKRATTDAAICTWRDLLQEMEESGNVDFTVNSGNVYTLTPKASEMHYTYAAPSSTNGIKYTGMASVFPVSAPLAQKNCTFLHCVL</sequence>
<feature type="compositionally biased region" description="Basic residues" evidence="1">
    <location>
        <begin position="984"/>
        <end position="993"/>
    </location>
</feature>
<feature type="compositionally biased region" description="Acidic residues" evidence="1">
    <location>
        <begin position="1578"/>
        <end position="1589"/>
    </location>
</feature>
<feature type="region of interest" description="Disordered" evidence="1">
    <location>
        <begin position="1"/>
        <end position="22"/>
    </location>
</feature>
<reference evidence="3 4" key="2">
    <citation type="submission" date="2024-05" db="EMBL/GenBank/DDBJ databases">
        <authorList>
            <person name="Chen Y."/>
            <person name="Shah S."/>
            <person name="Dougan E. K."/>
            <person name="Thang M."/>
            <person name="Chan C."/>
        </authorList>
    </citation>
    <scope>NUCLEOTIDE SEQUENCE [LARGE SCALE GENOMIC DNA]</scope>
</reference>
<feature type="compositionally biased region" description="Basic and acidic residues" evidence="1">
    <location>
        <begin position="1271"/>
        <end position="1294"/>
    </location>
</feature>
<evidence type="ECO:0000313" key="4">
    <source>
        <dbReference type="Proteomes" id="UP001152797"/>
    </source>
</evidence>
<dbReference type="Proteomes" id="UP001152797">
    <property type="component" value="Unassembled WGS sequence"/>
</dbReference>
<comment type="caution">
    <text evidence="2">The sequence shown here is derived from an EMBL/GenBank/DDBJ whole genome shotgun (WGS) entry which is preliminary data.</text>
</comment>
<feature type="compositionally biased region" description="Basic and acidic residues" evidence="1">
    <location>
        <begin position="1053"/>
        <end position="1070"/>
    </location>
</feature>
<feature type="compositionally biased region" description="Basic and acidic residues" evidence="1">
    <location>
        <begin position="1316"/>
        <end position="1343"/>
    </location>
</feature>
<name>A0A9P1GNF8_9DINO</name>
<feature type="compositionally biased region" description="Basic and acidic residues" evidence="1">
    <location>
        <begin position="1175"/>
        <end position="1204"/>
    </location>
</feature>
<evidence type="ECO:0000313" key="3">
    <source>
        <dbReference type="EMBL" id="CAL4805386.1"/>
    </source>
</evidence>
<proteinExistence type="predicted"/>
<dbReference type="EMBL" id="CAMXCT030006673">
    <property type="protein sequence ID" value="CAL4805386.1"/>
    <property type="molecule type" value="Genomic_DNA"/>
</dbReference>
<feature type="compositionally biased region" description="Basic and acidic residues" evidence="1">
    <location>
        <begin position="1212"/>
        <end position="1233"/>
    </location>
</feature>
<evidence type="ECO:0000313" key="2">
    <source>
        <dbReference type="EMBL" id="CAI4018074.1"/>
    </source>
</evidence>
<gene>
    <name evidence="2" type="ORF">C1SCF055_LOCUS42671</name>
</gene>
<feature type="compositionally biased region" description="Basic and acidic residues" evidence="1">
    <location>
        <begin position="1117"/>
        <end position="1142"/>
    </location>
</feature>
<dbReference type="OrthoDB" id="418347at2759"/>
<feature type="region of interest" description="Disordered" evidence="1">
    <location>
        <begin position="870"/>
        <end position="1454"/>
    </location>
</feature>
<feature type="region of interest" description="Disordered" evidence="1">
    <location>
        <begin position="1484"/>
        <end position="1595"/>
    </location>
</feature>
<dbReference type="EMBL" id="CAMXCT010006673">
    <property type="protein sequence ID" value="CAI4018074.1"/>
    <property type="molecule type" value="Genomic_DNA"/>
</dbReference>
<feature type="compositionally biased region" description="Basic and acidic residues" evidence="1">
    <location>
        <begin position="1536"/>
        <end position="1550"/>
    </location>
</feature>
<keyword evidence="4" id="KW-1185">Reference proteome</keyword>
<feature type="compositionally biased region" description="Acidic residues" evidence="1">
    <location>
        <begin position="1551"/>
        <end position="1567"/>
    </location>
</feature>
<feature type="compositionally biased region" description="Basic and acidic residues" evidence="1">
    <location>
        <begin position="1356"/>
        <end position="1422"/>
    </location>
</feature>
<evidence type="ECO:0000256" key="1">
    <source>
        <dbReference type="SAM" id="MobiDB-lite"/>
    </source>
</evidence>
<accession>A0A9P1GNF8</accession>
<feature type="compositionally biased region" description="Acidic residues" evidence="1">
    <location>
        <begin position="1017"/>
        <end position="1038"/>
    </location>
</feature>
<reference evidence="2" key="1">
    <citation type="submission" date="2022-10" db="EMBL/GenBank/DDBJ databases">
        <authorList>
            <person name="Chen Y."/>
            <person name="Dougan E. K."/>
            <person name="Chan C."/>
            <person name="Rhodes N."/>
            <person name="Thang M."/>
        </authorList>
    </citation>
    <scope>NUCLEOTIDE SEQUENCE</scope>
</reference>
<feature type="compositionally biased region" description="Basic and acidic residues" evidence="1">
    <location>
        <begin position="973"/>
        <end position="983"/>
    </location>
</feature>